<feature type="domain" description="EamA" evidence="7">
    <location>
        <begin position="153"/>
        <end position="288"/>
    </location>
</feature>
<keyword evidence="5 6" id="KW-0472">Membrane</keyword>
<dbReference type="EMBL" id="VJVV01000001">
    <property type="protein sequence ID" value="TRO83704.1"/>
    <property type="molecule type" value="Genomic_DNA"/>
</dbReference>
<dbReference type="PANTHER" id="PTHR32322">
    <property type="entry name" value="INNER MEMBRANE TRANSPORTER"/>
    <property type="match status" value="1"/>
</dbReference>
<evidence type="ECO:0000256" key="3">
    <source>
        <dbReference type="ARBA" id="ARBA00022692"/>
    </source>
</evidence>
<evidence type="ECO:0000256" key="2">
    <source>
        <dbReference type="ARBA" id="ARBA00007362"/>
    </source>
</evidence>
<dbReference type="InterPro" id="IPR050638">
    <property type="entry name" value="AA-Vitamin_Transporters"/>
</dbReference>
<name>A0A550JKF7_9BACT</name>
<evidence type="ECO:0000256" key="1">
    <source>
        <dbReference type="ARBA" id="ARBA00004141"/>
    </source>
</evidence>
<feature type="transmembrane region" description="Helical" evidence="6">
    <location>
        <begin position="70"/>
        <end position="88"/>
    </location>
</feature>
<feature type="transmembrane region" description="Helical" evidence="6">
    <location>
        <begin position="242"/>
        <end position="264"/>
    </location>
</feature>
<evidence type="ECO:0000256" key="5">
    <source>
        <dbReference type="ARBA" id="ARBA00023136"/>
    </source>
</evidence>
<dbReference type="PANTHER" id="PTHR32322:SF2">
    <property type="entry name" value="EAMA DOMAIN-CONTAINING PROTEIN"/>
    <property type="match status" value="1"/>
</dbReference>
<dbReference type="GO" id="GO:0016020">
    <property type="term" value="C:membrane"/>
    <property type="evidence" value="ECO:0007669"/>
    <property type="project" value="UniProtKB-SubCell"/>
</dbReference>
<keyword evidence="9" id="KW-1185">Reference proteome</keyword>
<dbReference type="Pfam" id="PF00892">
    <property type="entry name" value="EamA"/>
    <property type="match status" value="2"/>
</dbReference>
<feature type="domain" description="EamA" evidence="7">
    <location>
        <begin position="16"/>
        <end position="143"/>
    </location>
</feature>
<dbReference type="AlphaFoldDB" id="A0A550JKF7"/>
<sequence>MQPPPTRFSWRHFLPALFVVCVWGMSFAVTRVTVQEIPPFTLAFLRFALASLLIWPLARRHRHTRIDREDRGALFLLGFIGVTVYFGFENFGLKYTTATHGALIVATIPLTTEAVNAIRHRRRPRMAVIAGLLVALAGVGLLVGPDKGEATLLGDLLMFAAVTSWVGYTFLADRLTARYPNLLLTFRITTVGTLTLLPGALLEAWLLPLPHPSLTAWGGVFFLGAFCSALAYHLWNQAIPALGVGLTNHLLYGIPLVGALTGVLALGEPLTSNILIGGTLIVGGVFMAIKKGGDQEQGG</sequence>
<dbReference type="SUPFAM" id="SSF103481">
    <property type="entry name" value="Multidrug resistance efflux transporter EmrE"/>
    <property type="match status" value="2"/>
</dbReference>
<feature type="transmembrane region" description="Helical" evidence="6">
    <location>
        <begin position="270"/>
        <end position="289"/>
    </location>
</feature>
<gene>
    <name evidence="8" type="ORF">FL622_00535</name>
</gene>
<feature type="transmembrane region" description="Helical" evidence="6">
    <location>
        <begin position="214"/>
        <end position="235"/>
    </location>
</feature>
<comment type="similarity">
    <text evidence="2">Belongs to the EamA transporter family.</text>
</comment>
<accession>A0A550JKF7</accession>
<feature type="transmembrane region" description="Helical" evidence="6">
    <location>
        <begin position="100"/>
        <end position="119"/>
    </location>
</feature>
<dbReference type="InterPro" id="IPR037185">
    <property type="entry name" value="EmrE-like"/>
</dbReference>
<proteinExistence type="inferred from homology"/>
<comment type="subcellular location">
    <subcellularLocation>
        <location evidence="1">Membrane</location>
        <topology evidence="1">Multi-pass membrane protein</topology>
    </subcellularLocation>
</comment>
<dbReference type="RefSeq" id="WP_092052316.1">
    <property type="nucleotide sequence ID" value="NZ_FOJJ01000001.1"/>
</dbReference>
<comment type="caution">
    <text evidence="8">The sequence shown here is derived from an EMBL/GenBank/DDBJ whole genome shotgun (WGS) entry which is preliminary data.</text>
</comment>
<evidence type="ECO:0000313" key="9">
    <source>
        <dbReference type="Proteomes" id="UP000317155"/>
    </source>
</evidence>
<feature type="transmembrane region" description="Helical" evidence="6">
    <location>
        <begin position="183"/>
        <end position="202"/>
    </location>
</feature>
<feature type="transmembrane region" description="Helical" evidence="6">
    <location>
        <begin position="12"/>
        <end position="34"/>
    </location>
</feature>
<evidence type="ECO:0000259" key="7">
    <source>
        <dbReference type="Pfam" id="PF00892"/>
    </source>
</evidence>
<feature type="transmembrane region" description="Helical" evidence="6">
    <location>
        <begin position="150"/>
        <end position="171"/>
    </location>
</feature>
<evidence type="ECO:0000256" key="6">
    <source>
        <dbReference type="SAM" id="Phobius"/>
    </source>
</evidence>
<feature type="transmembrane region" description="Helical" evidence="6">
    <location>
        <begin position="126"/>
        <end position="144"/>
    </location>
</feature>
<protein>
    <submittedName>
        <fullName evidence="8">EamA family transporter</fullName>
    </submittedName>
</protein>
<keyword evidence="3 6" id="KW-0812">Transmembrane</keyword>
<dbReference type="OrthoDB" id="5416392at2"/>
<feature type="transmembrane region" description="Helical" evidence="6">
    <location>
        <begin position="40"/>
        <end position="58"/>
    </location>
</feature>
<dbReference type="InterPro" id="IPR000620">
    <property type="entry name" value="EamA_dom"/>
</dbReference>
<dbReference type="Proteomes" id="UP000317155">
    <property type="component" value="Unassembled WGS sequence"/>
</dbReference>
<keyword evidence="4 6" id="KW-1133">Transmembrane helix</keyword>
<reference evidence="8 9" key="1">
    <citation type="submission" date="2019-07" db="EMBL/GenBank/DDBJ databases">
        <title>Insights of Desulfuromonas acetexigens electromicrobiology.</title>
        <authorList>
            <person name="Katuri K."/>
            <person name="Sapireddy V."/>
            <person name="Shaw D.R."/>
            <person name="Saikaly P."/>
        </authorList>
    </citation>
    <scope>NUCLEOTIDE SEQUENCE [LARGE SCALE GENOMIC DNA]</scope>
    <source>
        <strain evidence="8 9">2873</strain>
    </source>
</reference>
<evidence type="ECO:0000256" key="4">
    <source>
        <dbReference type="ARBA" id="ARBA00022989"/>
    </source>
</evidence>
<evidence type="ECO:0000313" key="8">
    <source>
        <dbReference type="EMBL" id="TRO83704.1"/>
    </source>
</evidence>
<organism evidence="8 9">
    <name type="scientific">Trichloromonas acetexigens</name>
    <dbReference type="NCBI Taxonomy" id="38815"/>
    <lineage>
        <taxon>Bacteria</taxon>
        <taxon>Pseudomonadati</taxon>
        <taxon>Thermodesulfobacteriota</taxon>
        <taxon>Desulfuromonadia</taxon>
        <taxon>Desulfuromonadales</taxon>
        <taxon>Trichloromonadaceae</taxon>
        <taxon>Trichloromonas</taxon>
    </lineage>
</organism>